<dbReference type="GO" id="GO:0008474">
    <property type="term" value="F:palmitoyl-(protein) hydrolase activity"/>
    <property type="evidence" value="ECO:0007669"/>
    <property type="project" value="UniProtKB-EC"/>
</dbReference>
<keyword evidence="3" id="KW-0378">Hydrolase</keyword>
<dbReference type="InterPro" id="IPR050565">
    <property type="entry name" value="LYPA1-2/EST-like"/>
</dbReference>
<dbReference type="EC" id="3.1.2.22" evidence="2"/>
<reference evidence="5 6" key="1">
    <citation type="journal article" date="2018" name="Nat. Ecol. Evol.">
        <title>Genomic signatures of mitonuclear coevolution across populations of Tigriopus californicus.</title>
        <authorList>
            <person name="Barreto F.S."/>
            <person name="Watson E.T."/>
            <person name="Lima T.G."/>
            <person name="Willett C.S."/>
            <person name="Edmands S."/>
            <person name="Li W."/>
            <person name="Burton R.S."/>
        </authorList>
    </citation>
    <scope>NUCLEOTIDE SEQUENCE [LARGE SCALE GENOMIC DNA]</scope>
    <source>
        <strain evidence="5 6">San Diego</strain>
    </source>
</reference>
<dbReference type="InterPro" id="IPR029058">
    <property type="entry name" value="AB_hydrolase_fold"/>
</dbReference>
<dbReference type="InterPro" id="IPR003140">
    <property type="entry name" value="PLipase/COase/thioEstase"/>
</dbReference>
<dbReference type="GO" id="GO:0052689">
    <property type="term" value="F:carboxylic ester hydrolase activity"/>
    <property type="evidence" value="ECO:0007669"/>
    <property type="project" value="TreeGrafter"/>
</dbReference>
<dbReference type="PANTHER" id="PTHR10655:SF17">
    <property type="entry name" value="LYSOPHOSPHOLIPASE-LIKE PROTEIN 1"/>
    <property type="match status" value="1"/>
</dbReference>
<evidence type="ECO:0000256" key="1">
    <source>
        <dbReference type="ARBA" id="ARBA00006499"/>
    </source>
</evidence>
<evidence type="ECO:0000313" key="5">
    <source>
        <dbReference type="EMBL" id="TRY77742.1"/>
    </source>
</evidence>
<name>A0A553PJ85_TIGCA</name>
<evidence type="ECO:0000256" key="2">
    <source>
        <dbReference type="ARBA" id="ARBA00012423"/>
    </source>
</evidence>
<dbReference type="Gene3D" id="3.40.50.1820">
    <property type="entry name" value="alpha/beta hydrolase"/>
    <property type="match status" value="1"/>
</dbReference>
<evidence type="ECO:0000256" key="3">
    <source>
        <dbReference type="ARBA" id="ARBA00022801"/>
    </source>
</evidence>
<proteinExistence type="inferred from homology"/>
<gene>
    <name evidence="5" type="ORF">TCAL_08524</name>
</gene>
<feature type="domain" description="Phospholipase/carboxylesterase/thioesterase" evidence="4">
    <location>
        <begin position="107"/>
        <end position="244"/>
    </location>
</feature>
<evidence type="ECO:0000313" key="6">
    <source>
        <dbReference type="Proteomes" id="UP000318571"/>
    </source>
</evidence>
<accession>A0A553PJ85</accession>
<dbReference type="SUPFAM" id="SSF53474">
    <property type="entry name" value="alpha/beta-Hydrolases"/>
    <property type="match status" value="1"/>
</dbReference>
<dbReference type="Pfam" id="PF02230">
    <property type="entry name" value="Abhydrolase_2"/>
    <property type="match status" value="1"/>
</dbReference>
<evidence type="ECO:0000259" key="4">
    <source>
        <dbReference type="Pfam" id="PF02230"/>
    </source>
</evidence>
<dbReference type="PANTHER" id="PTHR10655">
    <property type="entry name" value="LYSOPHOSPHOLIPASE-RELATED"/>
    <property type="match status" value="1"/>
</dbReference>
<comment type="caution">
    <text evidence="5">The sequence shown here is derived from an EMBL/GenBank/DDBJ whole genome shotgun (WGS) entry which is preliminary data.</text>
</comment>
<dbReference type="GO" id="GO:0005737">
    <property type="term" value="C:cytoplasm"/>
    <property type="evidence" value="ECO:0007669"/>
    <property type="project" value="TreeGrafter"/>
</dbReference>
<dbReference type="Proteomes" id="UP000318571">
    <property type="component" value="Chromosome 11"/>
</dbReference>
<dbReference type="STRING" id="6832.A0A553PJ85"/>
<protein>
    <recommendedName>
        <fullName evidence="2">palmitoyl-protein hydrolase</fullName>
        <ecNumber evidence="2">3.1.2.22</ecNumber>
    </recommendedName>
</protein>
<organism evidence="5 6">
    <name type="scientific">Tigriopus californicus</name>
    <name type="common">Marine copepod</name>
    <dbReference type="NCBI Taxonomy" id="6832"/>
    <lineage>
        <taxon>Eukaryota</taxon>
        <taxon>Metazoa</taxon>
        <taxon>Ecdysozoa</taxon>
        <taxon>Arthropoda</taxon>
        <taxon>Crustacea</taxon>
        <taxon>Multicrustacea</taxon>
        <taxon>Hexanauplia</taxon>
        <taxon>Copepoda</taxon>
        <taxon>Harpacticoida</taxon>
        <taxon>Harpacticidae</taxon>
        <taxon>Tigriopus</taxon>
    </lineage>
</organism>
<keyword evidence="6" id="KW-1185">Reference proteome</keyword>
<sequence length="248" mass="27551">MKVIVEICLFCGDDSEFQAFQSGVYRVLNKCVKPSAPGMMYNCLLKCQKKAKGRAVSKSRERSKMVSSGTILFFHDVGDNGGKWTKRLGALFPDENIRIFCPTASEMPFVGQLIDFELLHGTPLDKIILGGHSQGGALALYAGLSYVNKTTEKNLGGIFTLGSWLLLRWEFDSAYAQSIIAVNAPKNVLMCHGERDRKIPVDWGISAKEDLEKVIGNLEFVPYKQHGHEVSTIQLKDCVKFCHTILSD</sequence>
<dbReference type="EMBL" id="VCGU01000003">
    <property type="protein sequence ID" value="TRY77742.1"/>
    <property type="molecule type" value="Genomic_DNA"/>
</dbReference>
<dbReference type="AlphaFoldDB" id="A0A553PJ85"/>
<comment type="similarity">
    <text evidence="1">Belongs to the AB hydrolase superfamily. AB hydrolase 2 family.</text>
</comment>